<dbReference type="GO" id="GO:0006508">
    <property type="term" value="P:proteolysis"/>
    <property type="evidence" value="ECO:0007669"/>
    <property type="project" value="UniProtKB-KW"/>
</dbReference>
<dbReference type="InterPro" id="IPR043504">
    <property type="entry name" value="Peptidase_S1_PA_chymotrypsin"/>
</dbReference>
<evidence type="ECO:0000256" key="3">
    <source>
        <dbReference type="ARBA" id="ARBA00022989"/>
    </source>
</evidence>
<evidence type="ECO:0000256" key="5">
    <source>
        <dbReference type="SAM" id="Phobius"/>
    </source>
</evidence>
<dbReference type="NCBIfam" id="NF033740">
    <property type="entry name" value="MarP_fam_protase"/>
    <property type="match status" value="1"/>
</dbReference>
<dbReference type="Proteomes" id="UP001500618">
    <property type="component" value="Unassembled WGS sequence"/>
</dbReference>
<sequence>MTGSVVDIVLVVVVILFAINGYRQGFVVGLLSFVGFIGGALLGLQLAPLIAERIEDPLWRLVVALVIVFLVASAGQALAVILGSAVRDRLKNRGARTVDSLGGSGLSIIAVLLVGWMVAVPLARAPFPALSYQVNHSAIIPAINRVVPTPVQRLYASFASTIDTGDFPDIFDPLTPTKVPSVAAPNSALANSAVVRAAHPSILKVIGDAPSCSRRLEGSSFVISPHHVLTNAHVVAGVTEDLHIVMNDGTTLPATVVLYNPEHDVAILDVPGLNAPVLSFDSSANNDADAIVLGYPGDGPYTATPARIRDTRELIGPDIYKQQTVHREIFSLRTQVHSGNSGGPLLSTDGQVYGVVFAASLDDADTGYALTAKEVAPDVSAGRNLSNPVSTGTCNPE</sequence>
<evidence type="ECO:0000256" key="1">
    <source>
        <dbReference type="ARBA" id="ARBA00004141"/>
    </source>
</evidence>
<keyword evidence="6" id="KW-0645">Protease</keyword>
<organism evidence="6 7">
    <name type="scientific">Fodinicola feengrottensis</name>
    <dbReference type="NCBI Taxonomy" id="435914"/>
    <lineage>
        <taxon>Bacteria</taxon>
        <taxon>Bacillati</taxon>
        <taxon>Actinomycetota</taxon>
        <taxon>Actinomycetes</taxon>
        <taxon>Mycobacteriales</taxon>
        <taxon>Fodinicola</taxon>
    </lineage>
</organism>
<evidence type="ECO:0000313" key="7">
    <source>
        <dbReference type="Proteomes" id="UP001500618"/>
    </source>
</evidence>
<dbReference type="PRINTS" id="PR00834">
    <property type="entry name" value="PROTEASES2C"/>
</dbReference>
<name>A0ABN2I6Z2_9ACTN</name>
<proteinExistence type="predicted"/>
<keyword evidence="3 5" id="KW-1133">Transmembrane helix</keyword>
<dbReference type="PANTHER" id="PTHR43019:SF23">
    <property type="entry name" value="PROTEASE DO-LIKE 5, CHLOROPLASTIC"/>
    <property type="match status" value="1"/>
</dbReference>
<dbReference type="Pfam" id="PF02674">
    <property type="entry name" value="Colicin_V"/>
    <property type="match status" value="1"/>
</dbReference>
<feature type="transmembrane region" description="Helical" evidence="5">
    <location>
        <begin position="28"/>
        <end position="51"/>
    </location>
</feature>
<keyword evidence="4 5" id="KW-0472">Membrane</keyword>
<reference evidence="7" key="1">
    <citation type="journal article" date="2019" name="Int. J. Syst. Evol. Microbiol.">
        <title>The Global Catalogue of Microorganisms (GCM) 10K type strain sequencing project: providing services to taxonomists for standard genome sequencing and annotation.</title>
        <authorList>
            <consortium name="The Broad Institute Genomics Platform"/>
            <consortium name="The Broad Institute Genome Sequencing Center for Infectious Disease"/>
            <person name="Wu L."/>
            <person name="Ma J."/>
        </authorList>
    </citation>
    <scope>NUCLEOTIDE SEQUENCE [LARGE SCALE GENOMIC DNA]</scope>
    <source>
        <strain evidence="7">JCM 14718</strain>
    </source>
</reference>
<dbReference type="InterPro" id="IPR047680">
    <property type="entry name" value="MarP-like"/>
</dbReference>
<comment type="subcellular location">
    <subcellularLocation>
        <location evidence="1">Membrane</location>
        <topology evidence="1">Multi-pass membrane protein</topology>
    </subcellularLocation>
</comment>
<evidence type="ECO:0000313" key="6">
    <source>
        <dbReference type="EMBL" id="GAA1699365.1"/>
    </source>
</evidence>
<keyword evidence="6" id="KW-0378">Hydrolase</keyword>
<dbReference type="EMBL" id="BAAANY010000022">
    <property type="protein sequence ID" value="GAA1699365.1"/>
    <property type="molecule type" value="Genomic_DNA"/>
</dbReference>
<dbReference type="InterPro" id="IPR003825">
    <property type="entry name" value="Colicin-V_CvpA"/>
</dbReference>
<dbReference type="GO" id="GO:0008233">
    <property type="term" value="F:peptidase activity"/>
    <property type="evidence" value="ECO:0007669"/>
    <property type="project" value="UniProtKB-KW"/>
</dbReference>
<dbReference type="SUPFAM" id="SSF50494">
    <property type="entry name" value="Trypsin-like serine proteases"/>
    <property type="match status" value="1"/>
</dbReference>
<dbReference type="InterPro" id="IPR001940">
    <property type="entry name" value="Peptidase_S1C"/>
</dbReference>
<dbReference type="RefSeq" id="WP_344313368.1">
    <property type="nucleotide sequence ID" value="NZ_BAAANY010000022.1"/>
</dbReference>
<dbReference type="Pfam" id="PF13365">
    <property type="entry name" value="Trypsin_2"/>
    <property type="match status" value="1"/>
</dbReference>
<evidence type="ECO:0000256" key="2">
    <source>
        <dbReference type="ARBA" id="ARBA00022692"/>
    </source>
</evidence>
<feature type="transmembrane region" description="Helical" evidence="5">
    <location>
        <begin position="58"/>
        <end position="81"/>
    </location>
</feature>
<accession>A0ABN2I6Z2</accession>
<dbReference type="PANTHER" id="PTHR43019">
    <property type="entry name" value="SERINE ENDOPROTEASE DEGS"/>
    <property type="match status" value="1"/>
</dbReference>
<dbReference type="InterPro" id="IPR009003">
    <property type="entry name" value="Peptidase_S1_PA"/>
</dbReference>
<feature type="transmembrane region" description="Helical" evidence="5">
    <location>
        <begin position="101"/>
        <end position="123"/>
    </location>
</feature>
<keyword evidence="2 5" id="KW-0812">Transmembrane</keyword>
<dbReference type="Gene3D" id="2.40.10.10">
    <property type="entry name" value="Trypsin-like serine proteases"/>
    <property type="match status" value="2"/>
</dbReference>
<protein>
    <submittedName>
        <fullName evidence="6">Acid resistance serine protease MarP</fullName>
    </submittedName>
</protein>
<gene>
    <name evidence="6" type="primary">marP</name>
    <name evidence="6" type="ORF">GCM10009765_55970</name>
</gene>
<feature type="transmembrane region" description="Helical" evidence="5">
    <location>
        <begin position="5"/>
        <end position="22"/>
    </location>
</feature>
<keyword evidence="7" id="KW-1185">Reference proteome</keyword>
<comment type="caution">
    <text evidence="6">The sequence shown here is derived from an EMBL/GenBank/DDBJ whole genome shotgun (WGS) entry which is preliminary data.</text>
</comment>
<evidence type="ECO:0000256" key="4">
    <source>
        <dbReference type="ARBA" id="ARBA00023136"/>
    </source>
</evidence>